<evidence type="ECO:0000313" key="2">
    <source>
        <dbReference type="EMBL" id="MBW0508847.1"/>
    </source>
</evidence>
<dbReference type="Proteomes" id="UP000765509">
    <property type="component" value="Unassembled WGS sequence"/>
</dbReference>
<sequence>MPTPIKSSQNPIPEPSPLKAELCGTFPPKQDPTFNQDSKVNLSAPNRSPNQETNPENFHNPLASDPEDNQSTHNSDKKDEEEITLSHE</sequence>
<feature type="compositionally biased region" description="Basic and acidic residues" evidence="1">
    <location>
        <begin position="74"/>
        <end position="88"/>
    </location>
</feature>
<dbReference type="EMBL" id="AVOT02020571">
    <property type="protein sequence ID" value="MBW0508847.1"/>
    <property type="molecule type" value="Genomic_DNA"/>
</dbReference>
<evidence type="ECO:0000256" key="1">
    <source>
        <dbReference type="SAM" id="MobiDB-lite"/>
    </source>
</evidence>
<feature type="compositionally biased region" description="Polar residues" evidence="1">
    <location>
        <begin position="1"/>
        <end position="11"/>
    </location>
</feature>
<name>A0A9Q3E041_9BASI</name>
<protein>
    <submittedName>
        <fullName evidence="2">Uncharacterized protein</fullName>
    </submittedName>
</protein>
<dbReference type="AlphaFoldDB" id="A0A9Q3E041"/>
<accession>A0A9Q3E041</accession>
<comment type="caution">
    <text evidence="2">The sequence shown here is derived from an EMBL/GenBank/DDBJ whole genome shotgun (WGS) entry which is preliminary data.</text>
</comment>
<proteinExistence type="predicted"/>
<evidence type="ECO:0000313" key="3">
    <source>
        <dbReference type="Proteomes" id="UP000765509"/>
    </source>
</evidence>
<feature type="compositionally biased region" description="Polar residues" evidence="1">
    <location>
        <begin position="32"/>
        <end position="57"/>
    </location>
</feature>
<reference evidence="2" key="1">
    <citation type="submission" date="2021-03" db="EMBL/GenBank/DDBJ databases">
        <title>Draft genome sequence of rust myrtle Austropuccinia psidii MF-1, a brazilian biotype.</title>
        <authorList>
            <person name="Quecine M.C."/>
            <person name="Pachon D.M.R."/>
            <person name="Bonatelli M.L."/>
            <person name="Correr F.H."/>
            <person name="Franceschini L.M."/>
            <person name="Leite T.F."/>
            <person name="Margarido G.R.A."/>
            <person name="Almeida C.A."/>
            <person name="Ferrarezi J.A."/>
            <person name="Labate C.A."/>
        </authorList>
    </citation>
    <scope>NUCLEOTIDE SEQUENCE</scope>
    <source>
        <strain evidence="2">MF-1</strain>
    </source>
</reference>
<organism evidence="2 3">
    <name type="scientific">Austropuccinia psidii MF-1</name>
    <dbReference type="NCBI Taxonomy" id="1389203"/>
    <lineage>
        <taxon>Eukaryota</taxon>
        <taxon>Fungi</taxon>
        <taxon>Dikarya</taxon>
        <taxon>Basidiomycota</taxon>
        <taxon>Pucciniomycotina</taxon>
        <taxon>Pucciniomycetes</taxon>
        <taxon>Pucciniales</taxon>
        <taxon>Sphaerophragmiaceae</taxon>
        <taxon>Austropuccinia</taxon>
    </lineage>
</organism>
<keyword evidence="3" id="KW-1185">Reference proteome</keyword>
<feature type="region of interest" description="Disordered" evidence="1">
    <location>
        <begin position="1"/>
        <end position="88"/>
    </location>
</feature>
<gene>
    <name evidence="2" type="ORF">O181_048562</name>
</gene>